<dbReference type="GeneID" id="93195342"/>
<evidence type="ECO:0000313" key="6">
    <source>
        <dbReference type="Proteomes" id="UP000611459"/>
    </source>
</evidence>
<evidence type="ECO:0000313" key="8">
    <source>
        <dbReference type="Proteomes" id="UP001220209"/>
    </source>
</evidence>
<keyword evidence="7" id="KW-1185">Reference proteome</keyword>
<name>A0A1E3FQ40_9BURK</name>
<sequence length="452" mass="47413">MHDGGTQWRNVKSSLEAAAECALDLARRAGADGVRVEIDHVESRTATVRNRVPAERSLRLSSAVSLVVYRNGRRGATTSSDLSADGLAGAVAAAIDIASVTDADAAAGLARADLLATDFIDLDLYHPLDLSLDDMLEDARCAEEAAFSTSPAIVTTNGASVGTSAGLSLLATSEGFGHSVPWSTHFLSCMPVAAGTSEKQMGFWSDGARAYADLDAPARIGTQAATRALALLGSTQVETQRCSVLFEPLAAMSLLGEFVNAASGDALYRTGSYLSHRLGTRIFADHIQVYEDPFVPKGMASRCFDSDGVAVSRRSVVEAGVLRGYFLGLYAARRLGMAPTGNGRGPHNLEVRSAKTANSDGIDTMLERLGRGLFVTEMAGGGVNRLTGDFSRAAKGFWVENGQISFPVTGITIASNLDAMFSGLLAVGADTATRGSFRTGSWLIDEMRIGGS</sequence>
<protein>
    <submittedName>
        <fullName evidence="5">Metallopeptidase TldD-related protein</fullName>
    </submittedName>
    <submittedName>
        <fullName evidence="3">Peptidase U62</fullName>
    </submittedName>
</protein>
<dbReference type="EMBL" id="JAENIB010000009">
    <property type="protein sequence ID" value="MBK1932612.1"/>
    <property type="molecule type" value="Genomic_DNA"/>
</dbReference>
<dbReference type="Proteomes" id="UP000611459">
    <property type="component" value="Unassembled WGS sequence"/>
</dbReference>
<proteinExistence type="predicted"/>
<dbReference type="InterPro" id="IPR035068">
    <property type="entry name" value="TldD/PmbA_N"/>
</dbReference>
<reference evidence="3" key="1">
    <citation type="submission" date="2021-01" db="EMBL/GenBank/DDBJ databases">
        <title>Outbreak of Burkholderia contaminns endophthalmitis traced to a clinical ventilation system.</title>
        <authorList>
            <person name="Lipuma J."/>
            <person name="Spilker T."/>
            <person name="Kratholm J."/>
        </authorList>
    </citation>
    <scope>NUCLEOTIDE SEQUENCE</scope>
    <source>
        <strain evidence="3">HI4954</strain>
    </source>
</reference>
<dbReference type="Proteomes" id="UP001220209">
    <property type="component" value="Chromosome 3"/>
</dbReference>
<dbReference type="InterPro" id="IPR045569">
    <property type="entry name" value="Metalloprtase-TldD/E_C"/>
</dbReference>
<organism evidence="3 6">
    <name type="scientific">Burkholderia contaminans</name>
    <dbReference type="NCBI Taxonomy" id="488447"/>
    <lineage>
        <taxon>Bacteria</taxon>
        <taxon>Pseudomonadati</taxon>
        <taxon>Pseudomonadota</taxon>
        <taxon>Betaproteobacteria</taxon>
        <taxon>Burkholderiales</taxon>
        <taxon>Burkholderiaceae</taxon>
        <taxon>Burkholderia</taxon>
        <taxon>Burkholderia cepacia complex</taxon>
    </lineage>
</organism>
<dbReference type="InterPro" id="IPR047657">
    <property type="entry name" value="PmbA"/>
</dbReference>
<dbReference type="Proteomes" id="UP000664048">
    <property type="component" value="Unassembled WGS sequence"/>
</dbReference>
<dbReference type="Gene3D" id="3.30.2290.10">
    <property type="entry name" value="PmbA/TldD superfamily"/>
    <property type="match status" value="1"/>
</dbReference>
<dbReference type="Pfam" id="PF19289">
    <property type="entry name" value="PmbA_TldD_3rd"/>
    <property type="match status" value="1"/>
</dbReference>
<dbReference type="GO" id="GO:0008237">
    <property type="term" value="F:metallopeptidase activity"/>
    <property type="evidence" value="ECO:0007669"/>
    <property type="project" value="InterPro"/>
</dbReference>
<reference evidence="4 7" key="2">
    <citation type="submission" date="2021-03" db="EMBL/GenBank/DDBJ databases">
        <title>Clinical course, treatment and visual outcome of an outbreak of Burkholderia contaminans endophthalmitis following cataract surgery.</title>
        <authorList>
            <person name="Lind C."/>
            <person name="Olsen K."/>
            <person name="Angelsen N.K."/>
            <person name="Krefting E.A."/>
            <person name="Fossen K."/>
            <person name="Gravningen K."/>
            <person name="Depoorter E."/>
            <person name="Vandamme P."/>
            <person name="Bertelsen G."/>
        </authorList>
    </citation>
    <scope>NUCLEOTIDE SEQUENCE [LARGE SCALE GENOMIC DNA]</scope>
    <source>
        <strain evidence="4 7">51242556</strain>
    </source>
</reference>
<gene>
    <name evidence="4" type="ORF">J4M89_27355</name>
    <name evidence="3" type="ORF">JIN94_22265</name>
    <name evidence="5" type="ORF">LXE91_33470</name>
</gene>
<feature type="domain" description="Metalloprotease TldD/E central" evidence="2">
    <location>
        <begin position="125"/>
        <end position="232"/>
    </location>
</feature>
<evidence type="ECO:0000313" key="3">
    <source>
        <dbReference type="EMBL" id="MBK1932612.1"/>
    </source>
</evidence>
<dbReference type="EMBL" id="CP090642">
    <property type="protein sequence ID" value="WFN22867.1"/>
    <property type="molecule type" value="Genomic_DNA"/>
</dbReference>
<feature type="domain" description="Metalloprotease TldD/E C-terminal" evidence="1">
    <location>
        <begin position="239"/>
        <end position="451"/>
    </location>
</feature>
<dbReference type="InterPro" id="IPR045570">
    <property type="entry name" value="Metalloprtase-TldD/E_cen_dom"/>
</dbReference>
<evidence type="ECO:0000313" key="4">
    <source>
        <dbReference type="EMBL" id="MBO1833109.1"/>
    </source>
</evidence>
<dbReference type="GO" id="GO:0005829">
    <property type="term" value="C:cytosol"/>
    <property type="evidence" value="ECO:0007669"/>
    <property type="project" value="TreeGrafter"/>
</dbReference>
<dbReference type="PANTHER" id="PTHR43421:SF1">
    <property type="entry name" value="METALLOPROTEASE PMBA"/>
    <property type="match status" value="1"/>
</dbReference>
<evidence type="ECO:0000259" key="2">
    <source>
        <dbReference type="Pfam" id="PF19290"/>
    </source>
</evidence>
<dbReference type="OrthoDB" id="9021136at2"/>
<dbReference type="Pfam" id="PF19290">
    <property type="entry name" value="PmbA_TldD_2nd"/>
    <property type="match status" value="1"/>
</dbReference>
<dbReference type="InterPro" id="IPR036059">
    <property type="entry name" value="TldD/PmbA_sf"/>
</dbReference>
<dbReference type="RefSeq" id="WP_039355164.1">
    <property type="nucleotide sequence ID" value="NZ_AP018359.1"/>
</dbReference>
<dbReference type="GO" id="GO:0006508">
    <property type="term" value="P:proteolysis"/>
    <property type="evidence" value="ECO:0007669"/>
    <property type="project" value="InterPro"/>
</dbReference>
<accession>A0A1E3FQ40</accession>
<dbReference type="EMBL" id="JAGEMX010000010">
    <property type="protein sequence ID" value="MBO1833109.1"/>
    <property type="molecule type" value="Genomic_DNA"/>
</dbReference>
<evidence type="ECO:0000313" key="5">
    <source>
        <dbReference type="EMBL" id="WFN22867.1"/>
    </source>
</evidence>
<reference evidence="5 8" key="3">
    <citation type="submission" date="2021-12" db="EMBL/GenBank/DDBJ databases">
        <title>Genomic and phenotypic characterization of three Burkholderia contaminans isolates recovered from different sources.</title>
        <authorList>
            <person name="Lopez De Volder A."/>
            <person name="Fan Y."/>
            <person name="Nunvar J."/>
            <person name="Herrera T."/>
            <person name="Timp W."/>
            <person name="Degrossi J."/>
        </authorList>
    </citation>
    <scope>NUCLEOTIDE SEQUENCE [LARGE SCALE GENOMIC DNA]</scope>
    <source>
        <strain evidence="5 8">LMG 23361</strain>
    </source>
</reference>
<dbReference type="AlphaFoldDB" id="A0A1E3FQ40"/>
<evidence type="ECO:0000259" key="1">
    <source>
        <dbReference type="Pfam" id="PF19289"/>
    </source>
</evidence>
<evidence type="ECO:0000313" key="7">
    <source>
        <dbReference type="Proteomes" id="UP000664048"/>
    </source>
</evidence>
<dbReference type="SUPFAM" id="SSF111283">
    <property type="entry name" value="Putative modulator of DNA gyrase, PmbA/TldD"/>
    <property type="match status" value="1"/>
</dbReference>
<dbReference type="PANTHER" id="PTHR43421">
    <property type="entry name" value="METALLOPROTEASE PMBA"/>
    <property type="match status" value="1"/>
</dbReference>